<dbReference type="Gene3D" id="3.90.70.130">
    <property type="match status" value="1"/>
</dbReference>
<proteinExistence type="predicted"/>
<accession>A0A6G1GYI7</accession>
<name>A0A6G1GYI7_9PEZI</name>
<evidence type="ECO:0000256" key="2">
    <source>
        <dbReference type="SAM" id="MobiDB-lite"/>
    </source>
</evidence>
<gene>
    <name evidence="4" type="ORF">K402DRAFT_333281</name>
</gene>
<dbReference type="InterPro" id="IPR012462">
    <property type="entry name" value="UFSP1/2_DUB_cat"/>
</dbReference>
<reference evidence="4" key="1">
    <citation type="journal article" date="2020" name="Stud. Mycol.">
        <title>101 Dothideomycetes genomes: a test case for predicting lifestyles and emergence of pathogens.</title>
        <authorList>
            <person name="Haridas S."/>
            <person name="Albert R."/>
            <person name="Binder M."/>
            <person name="Bloem J."/>
            <person name="Labutti K."/>
            <person name="Salamov A."/>
            <person name="Andreopoulos B."/>
            <person name="Baker S."/>
            <person name="Barry K."/>
            <person name="Bills G."/>
            <person name="Bluhm B."/>
            <person name="Cannon C."/>
            <person name="Castanera R."/>
            <person name="Culley D."/>
            <person name="Daum C."/>
            <person name="Ezra D."/>
            <person name="Gonzalez J."/>
            <person name="Henrissat B."/>
            <person name="Kuo A."/>
            <person name="Liang C."/>
            <person name="Lipzen A."/>
            <person name="Lutzoni F."/>
            <person name="Magnuson J."/>
            <person name="Mondo S."/>
            <person name="Nolan M."/>
            <person name="Ohm R."/>
            <person name="Pangilinan J."/>
            <person name="Park H.-J."/>
            <person name="Ramirez L."/>
            <person name="Alfaro M."/>
            <person name="Sun H."/>
            <person name="Tritt A."/>
            <person name="Yoshinaga Y."/>
            <person name="Zwiers L.-H."/>
            <person name="Turgeon B."/>
            <person name="Goodwin S."/>
            <person name="Spatafora J."/>
            <person name="Crous P."/>
            <person name="Grigoriev I."/>
        </authorList>
    </citation>
    <scope>NUCLEOTIDE SEQUENCE</scope>
    <source>
        <strain evidence="4">CBS 113979</strain>
    </source>
</reference>
<feature type="compositionally biased region" description="Low complexity" evidence="2">
    <location>
        <begin position="43"/>
        <end position="57"/>
    </location>
</feature>
<organism evidence="4 5">
    <name type="scientific">Aulographum hederae CBS 113979</name>
    <dbReference type="NCBI Taxonomy" id="1176131"/>
    <lineage>
        <taxon>Eukaryota</taxon>
        <taxon>Fungi</taxon>
        <taxon>Dikarya</taxon>
        <taxon>Ascomycota</taxon>
        <taxon>Pezizomycotina</taxon>
        <taxon>Dothideomycetes</taxon>
        <taxon>Pleosporomycetidae</taxon>
        <taxon>Aulographales</taxon>
        <taxon>Aulographaceae</taxon>
    </lineage>
</organism>
<dbReference type="GO" id="GO:0016787">
    <property type="term" value="F:hydrolase activity"/>
    <property type="evidence" value="ECO:0007669"/>
    <property type="project" value="UniProtKB-KW"/>
</dbReference>
<evidence type="ECO:0000313" key="5">
    <source>
        <dbReference type="Proteomes" id="UP000800041"/>
    </source>
</evidence>
<keyword evidence="5" id="KW-1185">Reference proteome</keyword>
<keyword evidence="1" id="KW-0378">Hydrolase</keyword>
<evidence type="ECO:0000256" key="1">
    <source>
        <dbReference type="ARBA" id="ARBA00022801"/>
    </source>
</evidence>
<feature type="region of interest" description="Disordered" evidence="2">
    <location>
        <begin position="43"/>
        <end position="68"/>
    </location>
</feature>
<feature type="domain" description="UFSP1/2/DUB catalytic" evidence="3">
    <location>
        <begin position="270"/>
        <end position="489"/>
    </location>
</feature>
<dbReference type="OrthoDB" id="288987at2759"/>
<dbReference type="EMBL" id="ML977159">
    <property type="protein sequence ID" value="KAF1985995.1"/>
    <property type="molecule type" value="Genomic_DNA"/>
</dbReference>
<evidence type="ECO:0000313" key="4">
    <source>
        <dbReference type="EMBL" id="KAF1985995.1"/>
    </source>
</evidence>
<dbReference type="AlphaFoldDB" id="A0A6G1GYI7"/>
<dbReference type="Pfam" id="PF07910">
    <property type="entry name" value="Peptidase_C78"/>
    <property type="match status" value="1"/>
</dbReference>
<protein>
    <submittedName>
        <fullName evidence="4">DUF1671-domain-containing protein</fullName>
    </submittedName>
</protein>
<evidence type="ECO:0000259" key="3">
    <source>
        <dbReference type="Pfam" id="PF07910"/>
    </source>
</evidence>
<dbReference type="Proteomes" id="UP000800041">
    <property type="component" value="Unassembled WGS sequence"/>
</dbReference>
<sequence length="511" mass="56905">MAPRKQTCPMCSFSSSDAYVVMLHFEEEHTEDSPFVIQDEATTSQVNGSQSNNSQQTRHMAAPDHPEDDGLEYMLCPEGDCGEVFLLTELNEHLDLHAAEKLVDDIEETPSSSSSSATTMAATRNYNPSFISSNFSIAIPKSLRDPSIVSASAASTNLSTEDKSSISRSVVDFSAVSSATDQKKLEKKRGNQSKKVYKSKRLGREELGPYAWEHKMPNWLYRQLEKGPKISLERHLGNDGRLIYEEIVENETAGGVQVLAQLMELDRTVTEAWVCHPAVLHVCKLPNEGGFCGYRNLQMLISYVQGSKAPGYRNFPGRTPGILKIQDWIEEGWDKGFNTSGRVETGGIRGTRKFIGTPEAQAFCANLNMAFDCQAFCDTPENGPAYLQLLNAVEKYFNGGISTRPEGKKVHKTDRAPIYLQKPGHSITVVGLEKRTDGSCDLLVYDPLYKTSGAMKHLLGKTKIGTARSDILNTYRRGPKQLQRYRDFETLKYVAFLRTFRMPANFTPPPA</sequence>